<dbReference type="Gene3D" id="3.40.50.2300">
    <property type="match status" value="1"/>
</dbReference>
<proteinExistence type="predicted"/>
<organism evidence="3 4">
    <name type="scientific">Motilibacter rhizosphaerae</name>
    <dbReference type="NCBI Taxonomy" id="598652"/>
    <lineage>
        <taxon>Bacteria</taxon>
        <taxon>Bacillati</taxon>
        <taxon>Actinomycetota</taxon>
        <taxon>Actinomycetes</taxon>
        <taxon>Motilibacterales</taxon>
        <taxon>Motilibacteraceae</taxon>
        <taxon>Motilibacter</taxon>
    </lineage>
</organism>
<keyword evidence="4" id="KW-1185">Reference proteome</keyword>
<keyword evidence="1" id="KW-0732">Signal</keyword>
<reference evidence="3 4" key="1">
    <citation type="submission" date="2019-02" db="EMBL/GenBank/DDBJ databases">
        <title>Genomic Encyclopedia of Type Strains, Phase IV (KMG-IV): sequencing the most valuable type-strain genomes for metagenomic binning, comparative biology and taxonomic classification.</title>
        <authorList>
            <person name="Goeker M."/>
        </authorList>
    </citation>
    <scope>NUCLEOTIDE SEQUENCE [LARGE SCALE GENOMIC DNA]</scope>
    <source>
        <strain evidence="3 4">DSM 45622</strain>
    </source>
</reference>
<gene>
    <name evidence="3" type="ORF">EV189_2843</name>
</gene>
<accession>A0A4Q7NQ07</accession>
<feature type="domain" description="Phosphotyrosine protein phosphatase I" evidence="2">
    <location>
        <begin position="2"/>
        <end position="170"/>
    </location>
</feature>
<dbReference type="SUPFAM" id="SSF52788">
    <property type="entry name" value="Phosphotyrosine protein phosphatases I"/>
    <property type="match status" value="1"/>
</dbReference>
<sequence length="174" mass="18078">MLCTANRCRSPIAAALLAGLLGDVPAVSSAGFLEPGLPVPPEGVAALPACAPELAAHRSRRVDAAALTAAGLVVTMERAHVRDAAVLAPACWPRTFPLVDLAARVQRVGGRLPGEGLRAYAARLHEGRRLDSVLRGSAADDVADPMGQSGAAYVRTAEELRRLLEPVAAALRPR</sequence>
<dbReference type="InterPro" id="IPR036196">
    <property type="entry name" value="Ptyr_pPase_sf"/>
</dbReference>
<feature type="chain" id="PRO_5038494128" evidence="1">
    <location>
        <begin position="30"/>
        <end position="174"/>
    </location>
</feature>
<dbReference type="Proteomes" id="UP000293638">
    <property type="component" value="Unassembled WGS sequence"/>
</dbReference>
<evidence type="ECO:0000256" key="1">
    <source>
        <dbReference type="SAM" id="SignalP"/>
    </source>
</evidence>
<dbReference type="Pfam" id="PF01451">
    <property type="entry name" value="LMWPc"/>
    <property type="match status" value="1"/>
</dbReference>
<evidence type="ECO:0000313" key="4">
    <source>
        <dbReference type="Proteomes" id="UP000293638"/>
    </source>
</evidence>
<name>A0A4Q7NQ07_9ACTN</name>
<dbReference type="EMBL" id="SGXD01000003">
    <property type="protein sequence ID" value="RZS87414.1"/>
    <property type="molecule type" value="Genomic_DNA"/>
</dbReference>
<dbReference type="SMART" id="SM00226">
    <property type="entry name" value="LMWPc"/>
    <property type="match status" value="1"/>
</dbReference>
<feature type="signal peptide" evidence="1">
    <location>
        <begin position="1"/>
        <end position="29"/>
    </location>
</feature>
<dbReference type="AlphaFoldDB" id="A0A4Q7NQ07"/>
<comment type="caution">
    <text evidence="3">The sequence shown here is derived from an EMBL/GenBank/DDBJ whole genome shotgun (WGS) entry which is preliminary data.</text>
</comment>
<evidence type="ECO:0000259" key="2">
    <source>
        <dbReference type="SMART" id="SM00226"/>
    </source>
</evidence>
<protein>
    <submittedName>
        <fullName evidence="3">Low molecular weight phosphotyrosine protein phosphatase</fullName>
    </submittedName>
</protein>
<evidence type="ECO:0000313" key="3">
    <source>
        <dbReference type="EMBL" id="RZS87414.1"/>
    </source>
</evidence>
<dbReference type="InterPro" id="IPR023485">
    <property type="entry name" value="Ptyr_pPase"/>
</dbReference>